<dbReference type="GO" id="GO:0010468">
    <property type="term" value="P:regulation of gene expression"/>
    <property type="evidence" value="ECO:0007669"/>
    <property type="project" value="InterPro"/>
</dbReference>
<dbReference type="AlphaFoldDB" id="A0A6V7P709"/>
<dbReference type="EMBL" id="LR862145">
    <property type="protein sequence ID" value="CAD1826611.1"/>
    <property type="molecule type" value="Genomic_DNA"/>
</dbReference>
<protein>
    <recommendedName>
        <fullName evidence="2">Protein PLASTID REDOX INSENSITIVE 2</fullName>
    </recommendedName>
</protein>
<sequence length="261" mass="29933">MIRIHINNTLYSYFSLTLGQTGFGSRRPILIRVRVKSRRSVTIRCRFRAGPELLRPLTRYITDRAHSEPRSHTEPASNESVRLPLHLRPFDPARHLLRRDLSIQILFPFSSSTSAWFDPFVRSLRSLLTLQKKLLWFFLEASRSGAMGAAQVRVPRPDPQFAVAEAHKFGSELRKKLLKSKEVFGDDIDEVVKTCEQIFSDFLHKEYGGPGTLLVEPFTDMLLALKEKELPGGPVAARAALLWAQNHVDDDWDTWTSRRPQ</sequence>
<organism evidence="1">
    <name type="scientific">Ananas comosus var. bracteatus</name>
    <name type="common">red pineapple</name>
    <dbReference type="NCBI Taxonomy" id="296719"/>
    <lineage>
        <taxon>Eukaryota</taxon>
        <taxon>Viridiplantae</taxon>
        <taxon>Streptophyta</taxon>
        <taxon>Embryophyta</taxon>
        <taxon>Tracheophyta</taxon>
        <taxon>Spermatophyta</taxon>
        <taxon>Magnoliopsida</taxon>
        <taxon>Liliopsida</taxon>
        <taxon>Poales</taxon>
        <taxon>Bromeliaceae</taxon>
        <taxon>Bromelioideae</taxon>
        <taxon>Ananas</taxon>
    </lineage>
</organism>
<dbReference type="PANTHER" id="PTHR35987">
    <property type="entry name" value="PROTEIN PLASTID REDOX INSENSITIVE 2, CHLOROPLASTIC-RELATED"/>
    <property type="match status" value="1"/>
</dbReference>
<reference evidence="1" key="1">
    <citation type="submission" date="2020-07" db="EMBL/GenBank/DDBJ databases">
        <authorList>
            <person name="Lin J."/>
        </authorList>
    </citation>
    <scope>NUCLEOTIDE SEQUENCE</scope>
</reference>
<gene>
    <name evidence="1" type="ORF">CB5_LOCUS9822</name>
</gene>
<accession>A0A6V7P709</accession>
<dbReference type="PANTHER" id="PTHR35987:SF3">
    <property type="entry name" value="PROTEIN PLASTID REDOX INSENSITIVE 2-LIKE ISOFORM X1"/>
    <property type="match status" value="1"/>
</dbReference>
<proteinExistence type="predicted"/>
<evidence type="ECO:0008006" key="2">
    <source>
        <dbReference type="Google" id="ProtNLM"/>
    </source>
</evidence>
<evidence type="ECO:0000313" key="1">
    <source>
        <dbReference type="EMBL" id="CAD1826611.1"/>
    </source>
</evidence>
<name>A0A6V7P709_ANACO</name>
<dbReference type="InterPro" id="IPR039349">
    <property type="entry name" value="PRIN2"/>
</dbReference>